<reference evidence="7 8" key="2">
    <citation type="journal article" date="2014" name="Genome Announc.">
        <title>Complete Genome Sequence of Methanoregula formicica SMSPT, a Mesophilic Hydrogenotrophic Methanogen Isolated from a Methanogenic Upflow Anaerobic Sludge Blanket Reactor.</title>
        <authorList>
            <person name="Yamamoto K."/>
            <person name="Tamaki H."/>
            <person name="Cadillo-Quiroz H."/>
            <person name="Imachi H."/>
            <person name="Kyrpides N."/>
            <person name="Woyke T."/>
            <person name="Goodwin L."/>
            <person name="Zinder S.H."/>
            <person name="Kamagata Y."/>
            <person name="Liu W.T."/>
        </authorList>
    </citation>
    <scope>NUCLEOTIDE SEQUENCE [LARGE SCALE GENOMIC DNA]</scope>
    <source>
        <strain evidence="8">DSM 22288 / NBRC 105244 / SMSP</strain>
    </source>
</reference>
<comment type="subcellular location">
    <subcellularLocation>
        <location evidence="1">Membrane</location>
        <topology evidence="1">Multi-pass membrane protein</topology>
    </subcellularLocation>
</comment>
<evidence type="ECO:0000313" key="8">
    <source>
        <dbReference type="Proteomes" id="UP000010824"/>
    </source>
</evidence>
<feature type="transmembrane region" description="Helical" evidence="6">
    <location>
        <begin position="21"/>
        <end position="39"/>
    </location>
</feature>
<dbReference type="GO" id="GO:0005886">
    <property type="term" value="C:plasma membrane"/>
    <property type="evidence" value="ECO:0007669"/>
    <property type="project" value="UniProtKB-ARBA"/>
</dbReference>
<dbReference type="EMBL" id="CP003167">
    <property type="protein sequence ID" value="AGB03240.1"/>
    <property type="molecule type" value="Genomic_DNA"/>
</dbReference>
<dbReference type="InterPro" id="IPR003339">
    <property type="entry name" value="ABC/ECF_trnsptr_transmembrane"/>
</dbReference>
<feature type="transmembrane region" description="Helical" evidence="6">
    <location>
        <begin position="250"/>
        <end position="270"/>
    </location>
</feature>
<evidence type="ECO:0000256" key="1">
    <source>
        <dbReference type="ARBA" id="ARBA00004141"/>
    </source>
</evidence>
<dbReference type="eggNOG" id="arCOG02250">
    <property type="taxonomic scope" value="Archaea"/>
</dbReference>
<evidence type="ECO:0000256" key="6">
    <source>
        <dbReference type="SAM" id="Phobius"/>
    </source>
</evidence>
<keyword evidence="5 6" id="KW-0472">Membrane</keyword>
<sequence precursor="true">MIEELFQIERDAYKDSPIHRLDARVKIVIAFAAIIALVAVPYSPMIYTVGAVFFLFFSLLWCFTGLSPIIYARRALAIIPLWGVIIIFQIFLKNKYYTTYDVVMSLPFGINIYAQSIEFAFILLVKFVVCISFIILLSSTTKMPDMLEGGARMGLPAEFALALGMMIRYLFVFGYMFRKMNETLKTKCFDAFDRRLSYRYRLRQLGYTMGTMFIRSYEQGERVYTSMLCRGYGRESYLFVERKPLKRPEWAVLSLSLVFIIAVPFVVWLGRFSLF</sequence>
<evidence type="ECO:0000256" key="4">
    <source>
        <dbReference type="ARBA" id="ARBA00022989"/>
    </source>
</evidence>
<dbReference type="Pfam" id="PF02361">
    <property type="entry name" value="CbiQ"/>
    <property type="match status" value="1"/>
</dbReference>
<evidence type="ECO:0000256" key="5">
    <source>
        <dbReference type="ARBA" id="ARBA00023136"/>
    </source>
</evidence>
<evidence type="ECO:0000256" key="2">
    <source>
        <dbReference type="ARBA" id="ARBA00022475"/>
    </source>
</evidence>
<feature type="transmembrane region" description="Helical" evidence="6">
    <location>
        <begin position="75"/>
        <end position="92"/>
    </location>
</feature>
<dbReference type="CDD" id="cd16914">
    <property type="entry name" value="EcfT"/>
    <property type="match status" value="1"/>
</dbReference>
<dbReference type="PANTHER" id="PTHR34857">
    <property type="entry name" value="SLL0384 PROTEIN"/>
    <property type="match status" value="1"/>
</dbReference>
<keyword evidence="2" id="KW-1003">Cell membrane</keyword>
<dbReference type="HOGENOM" id="CLU_056469_1_2_2"/>
<name>L0HGW5_METFS</name>
<dbReference type="InParanoid" id="L0HGW5"/>
<dbReference type="GeneID" id="14309627"/>
<dbReference type="STRING" id="593750.Metfor_2235"/>
<protein>
    <submittedName>
        <fullName evidence="7">Cobalt transport protein</fullName>
    </submittedName>
</protein>
<dbReference type="InterPro" id="IPR051611">
    <property type="entry name" value="ECF_transporter_component"/>
</dbReference>
<dbReference type="AlphaFoldDB" id="L0HGW5"/>
<dbReference type="PANTHER" id="PTHR34857:SF2">
    <property type="entry name" value="SLL0384 PROTEIN"/>
    <property type="match status" value="1"/>
</dbReference>
<keyword evidence="8" id="KW-1185">Reference proteome</keyword>
<organism evidence="7 8">
    <name type="scientific">Methanoregula formicica (strain DSM 22288 / NBRC 105244 / SMSP)</name>
    <dbReference type="NCBI Taxonomy" id="593750"/>
    <lineage>
        <taxon>Archaea</taxon>
        <taxon>Methanobacteriati</taxon>
        <taxon>Methanobacteriota</taxon>
        <taxon>Stenosarchaea group</taxon>
        <taxon>Methanomicrobia</taxon>
        <taxon>Methanomicrobiales</taxon>
        <taxon>Methanoregulaceae</taxon>
        <taxon>Methanoregula</taxon>
    </lineage>
</organism>
<dbReference type="OrthoDB" id="51610at2157"/>
<evidence type="ECO:0000256" key="3">
    <source>
        <dbReference type="ARBA" id="ARBA00022692"/>
    </source>
</evidence>
<accession>L0HGW5</accession>
<proteinExistence type="predicted"/>
<dbReference type="Proteomes" id="UP000010824">
    <property type="component" value="Chromosome"/>
</dbReference>
<feature type="transmembrane region" description="Helical" evidence="6">
    <location>
        <begin position="159"/>
        <end position="177"/>
    </location>
</feature>
<keyword evidence="3 6" id="KW-0812">Transmembrane</keyword>
<reference evidence="8" key="1">
    <citation type="submission" date="2011-12" db="EMBL/GenBank/DDBJ databases">
        <title>Complete sequence of Methanoregula formicicum SMSP.</title>
        <authorList>
            <person name="Lucas S."/>
            <person name="Han J."/>
            <person name="Lapidus A."/>
            <person name="Cheng J.-F."/>
            <person name="Goodwin L."/>
            <person name="Pitluck S."/>
            <person name="Peters L."/>
            <person name="Ovchinnikova G."/>
            <person name="Teshima H."/>
            <person name="Detter J.C."/>
            <person name="Han C."/>
            <person name="Tapia R."/>
            <person name="Land M."/>
            <person name="Hauser L."/>
            <person name="Kyrpides N."/>
            <person name="Ivanova N."/>
            <person name="Pagani I."/>
            <person name="Imachi H."/>
            <person name="Tamaki H."/>
            <person name="Sekiguchi Y."/>
            <person name="Kamagata Y."/>
            <person name="Cadillo-Quiroz H."/>
            <person name="Zinder S."/>
            <person name="Liu W.-T."/>
            <person name="Woyke T."/>
        </authorList>
    </citation>
    <scope>NUCLEOTIDE SEQUENCE [LARGE SCALE GENOMIC DNA]</scope>
    <source>
        <strain evidence="8">DSM 22288 / NBRC 105244 / SMSP</strain>
    </source>
</reference>
<keyword evidence="4 6" id="KW-1133">Transmembrane helix</keyword>
<gene>
    <name evidence="7" type="ordered locus">Metfor_2235</name>
</gene>
<evidence type="ECO:0000313" key="7">
    <source>
        <dbReference type="EMBL" id="AGB03240.1"/>
    </source>
</evidence>
<dbReference type="RefSeq" id="WP_015286203.1">
    <property type="nucleotide sequence ID" value="NC_019943.1"/>
</dbReference>
<feature type="transmembrane region" description="Helical" evidence="6">
    <location>
        <begin position="112"/>
        <end position="138"/>
    </location>
</feature>
<dbReference type="KEGG" id="mfo:Metfor_2235"/>